<evidence type="ECO:0000256" key="2">
    <source>
        <dbReference type="SAM" id="Phobius"/>
    </source>
</evidence>
<reference evidence="3" key="1">
    <citation type="submission" date="2024-03" db="EMBL/GenBank/DDBJ databases">
        <title>Deinococcus weizhi sp. nov., isolated from human skin.</title>
        <authorList>
            <person name="Wei Z."/>
            <person name="Tian F."/>
            <person name="Yang C."/>
            <person name="Xin L.T."/>
            <person name="Wen Z.J."/>
            <person name="Lan K.C."/>
            <person name="Yu L."/>
            <person name="Zhe W."/>
            <person name="Dan F.D."/>
            <person name="Jun W."/>
            <person name="Rui Z."/>
            <person name="Yong X.J."/>
            <person name="Ting Y."/>
            <person name="Wei X."/>
            <person name="Xu Z.G."/>
            <person name="Xin Z."/>
            <person name="Dong F.G."/>
            <person name="Ni X.M."/>
            <person name="Zheng M.G."/>
            <person name="Chun Y."/>
            <person name="Qian W.X."/>
        </authorList>
    </citation>
    <scope>NUCLEOTIDE SEQUENCE</scope>
    <source>
        <strain evidence="3">VB142</strain>
    </source>
</reference>
<keyword evidence="2" id="KW-0472">Membrane</keyword>
<feature type="transmembrane region" description="Helical" evidence="2">
    <location>
        <begin position="12"/>
        <end position="30"/>
    </location>
</feature>
<proteinExistence type="predicted"/>
<gene>
    <name evidence="3" type="ORF">WDJ50_05400</name>
</gene>
<evidence type="ECO:0008006" key="4">
    <source>
        <dbReference type="Google" id="ProtNLM"/>
    </source>
</evidence>
<keyword evidence="2" id="KW-0812">Transmembrane</keyword>
<dbReference type="AlphaFoldDB" id="A0AAU6Q5C7"/>
<accession>A0AAU6Q5C7</accession>
<dbReference type="InterPro" id="IPR014562">
    <property type="entry name" value="UCP030959_TPR_rpt-cont"/>
</dbReference>
<evidence type="ECO:0000313" key="3">
    <source>
        <dbReference type="EMBL" id="WYF45559.1"/>
    </source>
</evidence>
<organism evidence="3">
    <name type="scientific">Deinococcus sp. VB142</name>
    <dbReference type="NCBI Taxonomy" id="3112952"/>
    <lineage>
        <taxon>Bacteria</taxon>
        <taxon>Thermotogati</taxon>
        <taxon>Deinococcota</taxon>
        <taxon>Deinococci</taxon>
        <taxon>Deinococcales</taxon>
        <taxon>Deinococcaceae</taxon>
        <taxon>Deinococcus</taxon>
    </lineage>
</organism>
<feature type="region of interest" description="Disordered" evidence="1">
    <location>
        <begin position="183"/>
        <end position="209"/>
    </location>
</feature>
<dbReference type="RefSeq" id="WP_339096840.1">
    <property type="nucleotide sequence ID" value="NZ_CP149782.1"/>
</dbReference>
<evidence type="ECO:0000256" key="1">
    <source>
        <dbReference type="SAM" id="MobiDB-lite"/>
    </source>
</evidence>
<keyword evidence="2" id="KW-1133">Transmembrane helix</keyword>
<feature type="transmembrane region" description="Helical" evidence="2">
    <location>
        <begin position="36"/>
        <end position="62"/>
    </location>
</feature>
<dbReference type="PIRSF" id="PIRSF030959">
    <property type="entry name" value="UCP030959"/>
    <property type="match status" value="1"/>
</dbReference>
<name>A0AAU6Q5C7_9DEIO</name>
<dbReference type="EMBL" id="CP149782">
    <property type="protein sequence ID" value="WYF45559.1"/>
    <property type="molecule type" value="Genomic_DNA"/>
</dbReference>
<sequence>MDFGNLFGNYGWLLGVFSVLNILCLVHAVVTRQGALWIVMLALNLFLGGFIATLFYTFMVLVPGLQGSRRAATQAVQRGVEAIKPLDVRLREAQQALAESDTLANRSEVANLQARAGRLDEAQATLEPLLRGIYADDPVVLLSAARLDLARQRPADAEARLSRVDLKTSAATRTQTLTLLAQAQEQQGKPEADATYQEASRGATTEEPRARHAAYLLRQGRTDEASTVLAALEKAERQASPLYRKQEREWFQMAAELRRELR</sequence>
<protein>
    <recommendedName>
        <fullName evidence="4">Tetratricopeptide repeat protein</fullName>
    </recommendedName>
</protein>